<feature type="domain" description="O-methyltransferase dimerisation" evidence="6">
    <location>
        <begin position="27"/>
        <end position="106"/>
    </location>
</feature>
<keyword evidence="8" id="KW-1185">Reference proteome</keyword>
<dbReference type="Gene3D" id="1.10.287.1350">
    <property type="match status" value="1"/>
</dbReference>
<reference evidence="7" key="1">
    <citation type="journal article" date="2014" name="Int. J. Syst. Evol. Microbiol.">
        <title>Complete genome sequence of Corynebacterium casei LMG S-19264T (=DSM 44701T), isolated from a smear-ripened cheese.</title>
        <authorList>
            <consortium name="US DOE Joint Genome Institute (JGI-PGF)"/>
            <person name="Walter F."/>
            <person name="Albersmeier A."/>
            <person name="Kalinowski J."/>
            <person name="Ruckert C."/>
        </authorList>
    </citation>
    <scope>NUCLEOTIDE SEQUENCE</scope>
    <source>
        <strain evidence="7">JCM 4477</strain>
    </source>
</reference>
<dbReference type="Pfam" id="PF08100">
    <property type="entry name" value="Dimerisation"/>
    <property type="match status" value="1"/>
</dbReference>
<sequence>MSETSTVDSTGRTKDVVDESDPRALIWDLLRGQWRFSALYAFVDLDVAGVLCDGPLAVPELAERLGVDRVALGRLLRTVAALGVVRSEDVAGTRRYRLTPAGESLCADAPGSMRSVSLLQGAPDLLAAMGSLAAAVRDGRSSFAARFGSFYGWLATSPESRKHFDVFMTTRSRAIAEAAVAAVDLSGIGTLADIGGGKGTVLATALRATPGMRGLLLDVEPVMAGAREFMAAQGLADRCEFVVGDFFRAVPKADAYLLSNIVHNWDDDDALRLLGNIRRGLPEHGRVLLLDMLLPEGDAPHLGKEMDMRLLALYDGGRERGEQEYLALLGKAGLSVERVVELPYALSLIEAGRA</sequence>
<dbReference type="SUPFAM" id="SSF53335">
    <property type="entry name" value="S-adenosyl-L-methionine-dependent methyltransferases"/>
    <property type="match status" value="1"/>
</dbReference>
<dbReference type="CDD" id="cd00090">
    <property type="entry name" value="HTH_ARSR"/>
    <property type="match status" value="1"/>
</dbReference>
<keyword evidence="2" id="KW-0808">Transferase</keyword>
<keyword evidence="3" id="KW-0949">S-adenosyl-L-methionine</keyword>
<dbReference type="InterPro" id="IPR016461">
    <property type="entry name" value="COMT-like"/>
</dbReference>
<dbReference type="InterPro" id="IPR036388">
    <property type="entry name" value="WH-like_DNA-bd_sf"/>
</dbReference>
<comment type="caution">
    <text evidence="7">The sequence shown here is derived from an EMBL/GenBank/DDBJ whole genome shotgun (WGS) entry which is preliminary data.</text>
</comment>
<dbReference type="InterPro" id="IPR012967">
    <property type="entry name" value="COMT_dimerisation"/>
</dbReference>
<dbReference type="PANTHER" id="PTHR43712">
    <property type="entry name" value="PUTATIVE (AFU_ORTHOLOGUE AFUA_4G14580)-RELATED"/>
    <property type="match status" value="1"/>
</dbReference>
<dbReference type="InterPro" id="IPR036390">
    <property type="entry name" value="WH_DNA-bd_sf"/>
</dbReference>
<keyword evidence="1" id="KW-0489">Methyltransferase</keyword>
<name>A0A919ATV0_9ACTN</name>
<dbReference type="PROSITE" id="PS51683">
    <property type="entry name" value="SAM_OMT_II"/>
    <property type="match status" value="1"/>
</dbReference>
<dbReference type="SUPFAM" id="SSF46785">
    <property type="entry name" value="Winged helix' DNA-binding domain"/>
    <property type="match status" value="1"/>
</dbReference>
<evidence type="ECO:0000313" key="7">
    <source>
        <dbReference type="EMBL" id="GHF25972.1"/>
    </source>
</evidence>
<dbReference type="RefSeq" id="WP_190207562.1">
    <property type="nucleotide sequence ID" value="NZ_BNBI01000015.1"/>
</dbReference>
<evidence type="ECO:0000256" key="4">
    <source>
        <dbReference type="PIRSR" id="PIRSR005739-1"/>
    </source>
</evidence>
<dbReference type="Proteomes" id="UP000630718">
    <property type="component" value="Unassembled WGS sequence"/>
</dbReference>
<dbReference type="InterPro" id="IPR029063">
    <property type="entry name" value="SAM-dependent_MTases_sf"/>
</dbReference>
<dbReference type="InterPro" id="IPR011991">
    <property type="entry name" value="ArsR-like_HTH"/>
</dbReference>
<gene>
    <name evidence="7" type="ORF">GCM10018772_59680</name>
</gene>
<organism evidence="7 8">
    <name type="scientific">Streptomyces fumanus</name>
    <dbReference type="NCBI Taxonomy" id="67302"/>
    <lineage>
        <taxon>Bacteria</taxon>
        <taxon>Bacillati</taxon>
        <taxon>Actinomycetota</taxon>
        <taxon>Actinomycetes</taxon>
        <taxon>Kitasatosporales</taxon>
        <taxon>Streptomycetaceae</taxon>
        <taxon>Streptomyces</taxon>
    </lineage>
</organism>
<dbReference type="GO" id="GO:0046983">
    <property type="term" value="F:protein dimerization activity"/>
    <property type="evidence" value="ECO:0007669"/>
    <property type="project" value="InterPro"/>
</dbReference>
<dbReference type="GO" id="GO:0032259">
    <property type="term" value="P:methylation"/>
    <property type="evidence" value="ECO:0007669"/>
    <property type="project" value="UniProtKB-KW"/>
</dbReference>
<reference evidence="7" key="2">
    <citation type="submission" date="2020-09" db="EMBL/GenBank/DDBJ databases">
        <authorList>
            <person name="Sun Q."/>
            <person name="Ohkuma M."/>
        </authorList>
    </citation>
    <scope>NUCLEOTIDE SEQUENCE</scope>
    <source>
        <strain evidence="7">JCM 4477</strain>
    </source>
</reference>
<protein>
    <submittedName>
        <fullName evidence="7">Hydroxyneurosporene-O-methyltransferase</fullName>
    </submittedName>
</protein>
<evidence type="ECO:0000256" key="2">
    <source>
        <dbReference type="ARBA" id="ARBA00022679"/>
    </source>
</evidence>
<dbReference type="Gene3D" id="3.40.50.150">
    <property type="entry name" value="Vaccinia Virus protein VP39"/>
    <property type="match status" value="1"/>
</dbReference>
<dbReference type="PANTHER" id="PTHR43712:SF2">
    <property type="entry name" value="O-METHYLTRANSFERASE CICE"/>
    <property type="match status" value="1"/>
</dbReference>
<dbReference type="Pfam" id="PF00891">
    <property type="entry name" value="Methyltransf_2"/>
    <property type="match status" value="1"/>
</dbReference>
<dbReference type="Gene3D" id="1.10.10.10">
    <property type="entry name" value="Winged helix-like DNA-binding domain superfamily/Winged helix DNA-binding domain"/>
    <property type="match status" value="1"/>
</dbReference>
<dbReference type="EMBL" id="BNBI01000015">
    <property type="protein sequence ID" value="GHF25972.1"/>
    <property type="molecule type" value="Genomic_DNA"/>
</dbReference>
<evidence type="ECO:0000256" key="1">
    <source>
        <dbReference type="ARBA" id="ARBA00022603"/>
    </source>
</evidence>
<evidence type="ECO:0000313" key="8">
    <source>
        <dbReference type="Proteomes" id="UP000630718"/>
    </source>
</evidence>
<dbReference type="PIRSF" id="PIRSF005739">
    <property type="entry name" value="O-mtase"/>
    <property type="match status" value="1"/>
</dbReference>
<feature type="active site" description="Proton acceptor" evidence="4">
    <location>
        <position position="263"/>
    </location>
</feature>
<dbReference type="AlphaFoldDB" id="A0A919ATV0"/>
<evidence type="ECO:0000256" key="3">
    <source>
        <dbReference type="ARBA" id="ARBA00022691"/>
    </source>
</evidence>
<proteinExistence type="predicted"/>
<evidence type="ECO:0000259" key="5">
    <source>
        <dbReference type="Pfam" id="PF00891"/>
    </source>
</evidence>
<dbReference type="GO" id="GO:0008171">
    <property type="term" value="F:O-methyltransferase activity"/>
    <property type="evidence" value="ECO:0007669"/>
    <property type="project" value="InterPro"/>
</dbReference>
<dbReference type="InterPro" id="IPR001077">
    <property type="entry name" value="COMT_C"/>
</dbReference>
<accession>A0A919ATV0</accession>
<evidence type="ECO:0000259" key="6">
    <source>
        <dbReference type="Pfam" id="PF08100"/>
    </source>
</evidence>
<dbReference type="CDD" id="cd02440">
    <property type="entry name" value="AdoMet_MTases"/>
    <property type="match status" value="1"/>
</dbReference>
<feature type="domain" description="O-methyltransferase C-terminal" evidence="5">
    <location>
        <begin position="131"/>
        <end position="334"/>
    </location>
</feature>